<feature type="transmembrane region" description="Helical" evidence="6">
    <location>
        <begin position="291"/>
        <end position="308"/>
    </location>
</feature>
<feature type="transmembrane region" description="Helical" evidence="6">
    <location>
        <begin position="111"/>
        <end position="133"/>
    </location>
</feature>
<name>A0A7Y0Q1K2_9FIRM</name>
<dbReference type="Proteomes" id="UP000533476">
    <property type="component" value="Unassembled WGS sequence"/>
</dbReference>
<dbReference type="InterPro" id="IPR011701">
    <property type="entry name" value="MFS"/>
</dbReference>
<keyword evidence="2" id="KW-0813">Transport</keyword>
<dbReference type="InterPro" id="IPR005829">
    <property type="entry name" value="Sugar_transporter_CS"/>
</dbReference>
<dbReference type="PANTHER" id="PTHR23508:SF10">
    <property type="entry name" value="CARBOXYLIC ACID TRANSPORTER PROTEIN HOMOLOG"/>
    <property type="match status" value="1"/>
</dbReference>
<dbReference type="PROSITE" id="PS50850">
    <property type="entry name" value="MFS"/>
    <property type="match status" value="1"/>
</dbReference>
<gene>
    <name evidence="8" type="ORF">HIJ39_03435</name>
</gene>
<organism evidence="8 9">
    <name type="scientific">Sulfobacillus harzensis</name>
    <dbReference type="NCBI Taxonomy" id="2729629"/>
    <lineage>
        <taxon>Bacteria</taxon>
        <taxon>Bacillati</taxon>
        <taxon>Bacillota</taxon>
        <taxon>Clostridia</taxon>
        <taxon>Eubacteriales</taxon>
        <taxon>Clostridiales Family XVII. Incertae Sedis</taxon>
        <taxon>Sulfobacillus</taxon>
    </lineage>
</organism>
<comment type="caution">
    <text evidence="8">The sequence shown here is derived from an EMBL/GenBank/DDBJ whole genome shotgun (WGS) entry which is preliminary data.</text>
</comment>
<evidence type="ECO:0000256" key="1">
    <source>
        <dbReference type="ARBA" id="ARBA00004651"/>
    </source>
</evidence>
<evidence type="ECO:0000256" key="4">
    <source>
        <dbReference type="ARBA" id="ARBA00022989"/>
    </source>
</evidence>
<evidence type="ECO:0000256" key="3">
    <source>
        <dbReference type="ARBA" id="ARBA00022692"/>
    </source>
</evidence>
<evidence type="ECO:0000256" key="2">
    <source>
        <dbReference type="ARBA" id="ARBA00022448"/>
    </source>
</evidence>
<dbReference type="Pfam" id="PF07690">
    <property type="entry name" value="MFS_1"/>
    <property type="match status" value="1"/>
</dbReference>
<dbReference type="RefSeq" id="WP_169096732.1">
    <property type="nucleotide sequence ID" value="NZ_JABBVZ010000007.1"/>
</dbReference>
<feature type="transmembrane region" description="Helical" evidence="6">
    <location>
        <begin position="377"/>
        <end position="399"/>
    </location>
</feature>
<evidence type="ECO:0000313" key="8">
    <source>
        <dbReference type="EMBL" id="NMP21410.1"/>
    </source>
</evidence>
<comment type="subcellular location">
    <subcellularLocation>
        <location evidence="1">Cell membrane</location>
        <topology evidence="1">Multi-pass membrane protein</topology>
    </subcellularLocation>
</comment>
<evidence type="ECO:0000313" key="9">
    <source>
        <dbReference type="Proteomes" id="UP000533476"/>
    </source>
</evidence>
<proteinExistence type="predicted"/>
<dbReference type="EMBL" id="JABBVZ010000007">
    <property type="protein sequence ID" value="NMP21410.1"/>
    <property type="molecule type" value="Genomic_DNA"/>
</dbReference>
<dbReference type="GO" id="GO:0046943">
    <property type="term" value="F:carboxylic acid transmembrane transporter activity"/>
    <property type="evidence" value="ECO:0007669"/>
    <property type="project" value="TreeGrafter"/>
</dbReference>
<dbReference type="InterPro" id="IPR020846">
    <property type="entry name" value="MFS_dom"/>
</dbReference>
<sequence>MEAGVSAPVTQEAKSLQTRSVWAAVLGYAMDGLDQQVISYTLPAIMTTFALSTARGGVIASVSLWGTWLGAYLFGFLADYLGRVKTFTYSILLYAFATGVSALSPNFGTFAALRFLVGIGIGGEFGIGMALVMETWPRHLRARGGSYVAVGFNIGTLLASVVTLIVLPHFGWRGVMVVGVLPAIIAFVYRRRLKDPAMHQQVRREKQKFPLAYLFSSADRTRATIGLWFMTAVQNFGYYGIMVWMPSALEKQKHFSLAGTTLWVLLTTAGMVGGILLFGWACDKIGRKPSYIVLFLATALVIPLYFSLGNPTVLLLGGAILGVFVNGGMGGYGAILGEHFPTEARATAENFIFGSGRGIGGGFGPLLIGLLASSRSITSALGLLFIVYPIAALVVIFTVKELKGKPLVTETVES</sequence>
<feature type="transmembrane region" description="Helical" evidence="6">
    <location>
        <begin position="225"/>
        <end position="245"/>
    </location>
</feature>
<accession>A0A7Y0Q1K2</accession>
<dbReference type="AlphaFoldDB" id="A0A7Y0Q1K2"/>
<evidence type="ECO:0000256" key="6">
    <source>
        <dbReference type="SAM" id="Phobius"/>
    </source>
</evidence>
<dbReference type="GO" id="GO:0005886">
    <property type="term" value="C:plasma membrane"/>
    <property type="evidence" value="ECO:0007669"/>
    <property type="project" value="UniProtKB-SubCell"/>
</dbReference>
<reference evidence="8 9" key="1">
    <citation type="submission" date="2020-04" db="EMBL/GenBank/DDBJ databases">
        <authorList>
            <person name="Zhang R."/>
            <person name="Schippers A."/>
        </authorList>
    </citation>
    <scope>NUCLEOTIDE SEQUENCE [LARGE SCALE GENOMIC DNA]</scope>
    <source>
        <strain evidence="8 9">DSM 109850</strain>
    </source>
</reference>
<feature type="domain" description="Major facilitator superfamily (MFS) profile" evidence="7">
    <location>
        <begin position="20"/>
        <end position="403"/>
    </location>
</feature>
<dbReference type="PROSITE" id="PS00217">
    <property type="entry name" value="SUGAR_TRANSPORT_2"/>
    <property type="match status" value="1"/>
</dbReference>
<feature type="transmembrane region" description="Helical" evidence="6">
    <location>
        <begin position="172"/>
        <end position="189"/>
    </location>
</feature>
<feature type="transmembrane region" description="Helical" evidence="6">
    <location>
        <begin position="145"/>
        <end position="166"/>
    </location>
</feature>
<evidence type="ECO:0000259" key="7">
    <source>
        <dbReference type="PROSITE" id="PS50850"/>
    </source>
</evidence>
<keyword evidence="4 6" id="KW-1133">Transmembrane helix</keyword>
<feature type="transmembrane region" description="Helical" evidence="6">
    <location>
        <begin position="314"/>
        <end position="336"/>
    </location>
</feature>
<evidence type="ECO:0000256" key="5">
    <source>
        <dbReference type="ARBA" id="ARBA00023136"/>
    </source>
</evidence>
<feature type="transmembrane region" description="Helical" evidence="6">
    <location>
        <begin position="348"/>
        <end position="371"/>
    </location>
</feature>
<keyword evidence="3 6" id="KW-0812">Transmembrane</keyword>
<dbReference type="Gene3D" id="1.20.1250.20">
    <property type="entry name" value="MFS general substrate transporter like domains"/>
    <property type="match status" value="2"/>
</dbReference>
<dbReference type="PANTHER" id="PTHR23508">
    <property type="entry name" value="CARBOXYLIC ACID TRANSPORTER PROTEIN HOMOLOG"/>
    <property type="match status" value="1"/>
</dbReference>
<dbReference type="SUPFAM" id="SSF103473">
    <property type="entry name" value="MFS general substrate transporter"/>
    <property type="match status" value="1"/>
</dbReference>
<protein>
    <submittedName>
        <fullName evidence="8">MFS transporter</fullName>
    </submittedName>
</protein>
<keyword evidence="9" id="KW-1185">Reference proteome</keyword>
<keyword evidence="5 6" id="KW-0472">Membrane</keyword>
<feature type="transmembrane region" description="Helical" evidence="6">
    <location>
        <begin position="56"/>
        <end position="75"/>
    </location>
</feature>
<feature type="transmembrane region" description="Helical" evidence="6">
    <location>
        <begin position="257"/>
        <end position="279"/>
    </location>
</feature>
<dbReference type="InterPro" id="IPR036259">
    <property type="entry name" value="MFS_trans_sf"/>
</dbReference>